<keyword evidence="1" id="KW-0732">Signal</keyword>
<reference evidence="2 3" key="1">
    <citation type="submission" date="2023-03" db="EMBL/GenBank/DDBJ databases">
        <title>Diaphorobacter basophil sp. nov., isolated from a sewage-treatment plant.</title>
        <authorList>
            <person name="Yang K."/>
        </authorList>
    </citation>
    <scope>NUCLEOTIDE SEQUENCE [LARGE SCALE GENOMIC DNA]</scope>
    <source>
        <strain evidence="2 3">Y-1</strain>
    </source>
</reference>
<keyword evidence="3" id="KW-1185">Reference proteome</keyword>
<accession>A0ABZ0IZP5</accession>
<feature type="chain" id="PRO_5047156443" evidence="1">
    <location>
        <begin position="28"/>
        <end position="322"/>
    </location>
</feature>
<proteinExistence type="predicted"/>
<dbReference type="InterPro" id="IPR029044">
    <property type="entry name" value="Nucleotide-diphossugar_trans"/>
</dbReference>
<dbReference type="Pfam" id="PF05704">
    <property type="entry name" value="Caps_synth"/>
    <property type="match status" value="1"/>
</dbReference>
<dbReference type="RefSeq" id="WP_317700934.1">
    <property type="nucleotide sequence ID" value="NZ_CP136921.1"/>
</dbReference>
<dbReference type="EMBL" id="CP136921">
    <property type="protein sequence ID" value="WOO31455.1"/>
    <property type="molecule type" value="Genomic_DNA"/>
</dbReference>
<dbReference type="InterPro" id="IPR008441">
    <property type="entry name" value="AfumC-like_glycosyl_Trfase"/>
</dbReference>
<dbReference type="PANTHER" id="PTHR32385:SF15">
    <property type="entry name" value="INOSITOL PHOSPHOCERAMIDE MANNOSYLTRANSFERASE 1"/>
    <property type="match status" value="1"/>
</dbReference>
<dbReference type="SUPFAM" id="SSF53448">
    <property type="entry name" value="Nucleotide-diphospho-sugar transferases"/>
    <property type="match status" value="1"/>
</dbReference>
<dbReference type="Proteomes" id="UP001303211">
    <property type="component" value="Chromosome"/>
</dbReference>
<dbReference type="InterPro" id="IPR051706">
    <property type="entry name" value="Glycosyltransferase_domain"/>
</dbReference>
<evidence type="ECO:0000313" key="3">
    <source>
        <dbReference type="Proteomes" id="UP001303211"/>
    </source>
</evidence>
<evidence type="ECO:0000256" key="1">
    <source>
        <dbReference type="SAM" id="SignalP"/>
    </source>
</evidence>
<protein>
    <submittedName>
        <fullName evidence="2">Capsular polysaccharide synthesis protein</fullName>
    </submittedName>
</protein>
<name>A0ABZ0IZP5_9BURK</name>
<gene>
    <name evidence="2" type="ORF">P4826_13680</name>
</gene>
<evidence type="ECO:0000313" key="2">
    <source>
        <dbReference type="EMBL" id="WOO31455.1"/>
    </source>
</evidence>
<dbReference type="PANTHER" id="PTHR32385">
    <property type="entry name" value="MANNOSYL PHOSPHORYLINOSITOL CERAMIDE SYNTHASE"/>
    <property type="match status" value="1"/>
</dbReference>
<organism evidence="2 3">
    <name type="scientific">Diaphorobacter limosus</name>
    <dbReference type="NCBI Taxonomy" id="3036128"/>
    <lineage>
        <taxon>Bacteria</taxon>
        <taxon>Pseudomonadati</taxon>
        <taxon>Pseudomonadota</taxon>
        <taxon>Betaproteobacteria</taxon>
        <taxon>Burkholderiales</taxon>
        <taxon>Comamonadaceae</taxon>
        <taxon>Diaphorobacter</taxon>
    </lineage>
</organism>
<sequence>MSNLVPSGALRAVLQLLALLRPASAAAYRGPVQPRVFSGPGPAAGADAGCAPIPRRIWSYWNGAVLDPVVQQCMDNWRLQCPDYRIDVLNADNLERFVAPGDLPPDFARLAPPKQADWLRLYLVRHHGGFWLDASIVLTQSLDWLRDLQQAQRSEFAGFFLRGFTHDERWPVVESWAFGAPAHAPFVTAWQQEFHHALIERGTGDYLAALQAQPMGAAVLQGIADPEYLLIHVAAQQVLRRDNGYRLALLCAEDTAYYYQHALYWKWYLLYPRLCLAPAQPVVAPLVKLRGGERRHFSALLARHGGARRGSLWQQACTPGPV</sequence>
<feature type="signal peptide" evidence="1">
    <location>
        <begin position="1"/>
        <end position="27"/>
    </location>
</feature>
<dbReference type="Gene3D" id="3.90.550.20">
    <property type="match status" value="1"/>
</dbReference>